<feature type="region of interest" description="Disordered" evidence="3">
    <location>
        <begin position="198"/>
        <end position="235"/>
    </location>
</feature>
<dbReference type="SUPFAM" id="SSF111384">
    <property type="entry name" value="OmpH-like"/>
    <property type="match status" value="1"/>
</dbReference>
<keyword evidence="6" id="KW-1185">Reference proteome</keyword>
<dbReference type="Proteomes" id="UP001222770">
    <property type="component" value="Unassembled WGS sequence"/>
</dbReference>
<dbReference type="Gene3D" id="3.30.910.20">
    <property type="entry name" value="Skp domain"/>
    <property type="match status" value="1"/>
</dbReference>
<dbReference type="SMART" id="SM00935">
    <property type="entry name" value="OmpH"/>
    <property type="match status" value="1"/>
</dbReference>
<dbReference type="Pfam" id="PF03938">
    <property type="entry name" value="OmpH"/>
    <property type="match status" value="1"/>
</dbReference>
<evidence type="ECO:0000313" key="5">
    <source>
        <dbReference type="EMBL" id="MDF8334866.1"/>
    </source>
</evidence>
<feature type="chain" id="PRO_5046076222" evidence="4">
    <location>
        <begin position="25"/>
        <end position="235"/>
    </location>
</feature>
<gene>
    <name evidence="5" type="ORF">POM99_16785</name>
</gene>
<dbReference type="PANTHER" id="PTHR35089">
    <property type="entry name" value="CHAPERONE PROTEIN SKP"/>
    <property type="match status" value="1"/>
</dbReference>
<proteinExistence type="inferred from homology"/>
<evidence type="ECO:0000313" key="6">
    <source>
        <dbReference type="Proteomes" id="UP001222770"/>
    </source>
</evidence>
<evidence type="ECO:0000256" key="2">
    <source>
        <dbReference type="ARBA" id="ARBA00022729"/>
    </source>
</evidence>
<evidence type="ECO:0000256" key="4">
    <source>
        <dbReference type="SAM" id="SignalP"/>
    </source>
</evidence>
<dbReference type="InterPro" id="IPR005632">
    <property type="entry name" value="Chaperone_Skp"/>
</dbReference>
<protein>
    <submittedName>
        <fullName evidence="5">OmpH family outer membrane protein</fullName>
    </submittedName>
</protein>
<organism evidence="5 6">
    <name type="scientific">Novosphingobium cyanobacteriorum</name>
    <dbReference type="NCBI Taxonomy" id="3024215"/>
    <lineage>
        <taxon>Bacteria</taxon>
        <taxon>Pseudomonadati</taxon>
        <taxon>Pseudomonadota</taxon>
        <taxon>Alphaproteobacteria</taxon>
        <taxon>Sphingomonadales</taxon>
        <taxon>Sphingomonadaceae</taxon>
        <taxon>Novosphingobium</taxon>
    </lineage>
</organism>
<evidence type="ECO:0000256" key="1">
    <source>
        <dbReference type="ARBA" id="ARBA00009091"/>
    </source>
</evidence>
<feature type="compositionally biased region" description="Low complexity" evidence="3">
    <location>
        <begin position="203"/>
        <end position="226"/>
    </location>
</feature>
<feature type="signal peptide" evidence="4">
    <location>
        <begin position="1"/>
        <end position="24"/>
    </location>
</feature>
<name>A0ABT6CLS4_9SPHN</name>
<sequence length="235" mass="24728">MKLRIASAALVAGLLVSAAPHAMAQAAAPAGPIVAGIGIADLPGVLRASNAYRTAAQQRQTTYKPQIDQAKTRAQQIQAQIDPLVAKFDADRKAANPNEAALRAQYQQIQQIQQSGQEEINRILAPLQLSEAYVEEQISEQIGKALQQASAKRKITIVLPPDGVVTADKAYDLSQDVLTELNTLFPAAQLVPPAGWMPRAQREQAAQQAAAAGQPAAAAPAAAAPAGKKKQPEGR</sequence>
<dbReference type="RefSeq" id="WP_277279637.1">
    <property type="nucleotide sequence ID" value="NZ_JAROCY010000017.1"/>
</dbReference>
<keyword evidence="2 4" id="KW-0732">Signal</keyword>
<comment type="caution">
    <text evidence="5">The sequence shown here is derived from an EMBL/GenBank/DDBJ whole genome shotgun (WGS) entry which is preliminary data.</text>
</comment>
<accession>A0ABT6CLS4</accession>
<evidence type="ECO:0000256" key="3">
    <source>
        <dbReference type="SAM" id="MobiDB-lite"/>
    </source>
</evidence>
<dbReference type="EMBL" id="JAROCY010000017">
    <property type="protein sequence ID" value="MDF8334866.1"/>
    <property type="molecule type" value="Genomic_DNA"/>
</dbReference>
<dbReference type="InterPro" id="IPR024930">
    <property type="entry name" value="Skp_dom_sf"/>
</dbReference>
<comment type="similarity">
    <text evidence="1">Belongs to the Skp family.</text>
</comment>
<reference evidence="5 6" key="1">
    <citation type="submission" date="2023-03" db="EMBL/GenBank/DDBJ databases">
        <title>Novosphingobium cyanobacteriorum sp. nov., isolated from a eutrophic reservoir during the Microcystis bloom period.</title>
        <authorList>
            <person name="Kang M."/>
            <person name="Le V."/>
            <person name="Ko S.-R."/>
            <person name="Lee S.-A."/>
            <person name="Ahn C.-Y."/>
        </authorList>
    </citation>
    <scope>NUCLEOTIDE SEQUENCE [LARGE SCALE GENOMIC DNA]</scope>
    <source>
        <strain evidence="5 6">HBC54</strain>
    </source>
</reference>
<dbReference type="PANTHER" id="PTHR35089:SF1">
    <property type="entry name" value="CHAPERONE PROTEIN SKP"/>
    <property type="match status" value="1"/>
</dbReference>